<dbReference type="VEuPathDB" id="FungiDB:TREMEDRAFT_12085"/>
<feature type="coiled-coil region" evidence="1">
    <location>
        <begin position="457"/>
        <end position="495"/>
    </location>
</feature>
<feature type="domain" description="Up-regulated during septation protein 1" evidence="3">
    <location>
        <begin position="166"/>
        <end position="279"/>
    </location>
</feature>
<dbReference type="InterPro" id="IPR029191">
    <property type="entry name" value="Uds1"/>
</dbReference>
<feature type="compositionally biased region" description="Basic and acidic residues" evidence="2">
    <location>
        <begin position="96"/>
        <end position="105"/>
    </location>
</feature>
<dbReference type="EMBL" id="SDIL01000018">
    <property type="protein sequence ID" value="RXK40401.1"/>
    <property type="molecule type" value="Genomic_DNA"/>
</dbReference>
<feature type="coiled-coil region" evidence="1">
    <location>
        <begin position="330"/>
        <end position="420"/>
    </location>
</feature>
<feature type="compositionally biased region" description="Low complexity" evidence="2">
    <location>
        <begin position="23"/>
        <end position="34"/>
    </location>
</feature>
<evidence type="ECO:0000313" key="4">
    <source>
        <dbReference type="EMBL" id="RXK40401.1"/>
    </source>
</evidence>
<protein>
    <recommendedName>
        <fullName evidence="3">Up-regulated during septation protein 1 domain-containing protein</fullName>
    </recommendedName>
</protein>
<gene>
    <name evidence="4" type="ORF">M231_02234</name>
</gene>
<reference evidence="4 5" key="1">
    <citation type="submission" date="2016-06" db="EMBL/GenBank/DDBJ databases">
        <title>Evolution of pathogenesis and genome organization in the Tremellales.</title>
        <authorList>
            <person name="Cuomo C."/>
            <person name="Litvintseva A."/>
            <person name="Heitman J."/>
            <person name="Chen Y."/>
            <person name="Sun S."/>
            <person name="Springer D."/>
            <person name="Dromer F."/>
            <person name="Young S."/>
            <person name="Zeng Q."/>
            <person name="Chapman S."/>
            <person name="Gujja S."/>
            <person name="Saif S."/>
            <person name="Birren B."/>
        </authorList>
    </citation>
    <scope>NUCLEOTIDE SEQUENCE [LARGE SCALE GENOMIC DNA]</scope>
    <source>
        <strain evidence="4 5">ATCC 28783</strain>
    </source>
</reference>
<name>A0A4Q1BR17_TREME</name>
<evidence type="ECO:0000259" key="3">
    <source>
        <dbReference type="Pfam" id="PF15456"/>
    </source>
</evidence>
<dbReference type="InParanoid" id="A0A4Q1BR17"/>
<dbReference type="OrthoDB" id="5569911at2759"/>
<feature type="coiled-coil region" evidence="1">
    <location>
        <begin position="234"/>
        <end position="268"/>
    </location>
</feature>
<dbReference type="STRING" id="5217.A0A4Q1BR17"/>
<keyword evidence="1" id="KW-0175">Coiled coil</keyword>
<dbReference type="Pfam" id="PF15456">
    <property type="entry name" value="Uds1"/>
    <property type="match status" value="1"/>
</dbReference>
<organism evidence="4 5">
    <name type="scientific">Tremella mesenterica</name>
    <name type="common">Jelly fungus</name>
    <dbReference type="NCBI Taxonomy" id="5217"/>
    <lineage>
        <taxon>Eukaryota</taxon>
        <taxon>Fungi</taxon>
        <taxon>Dikarya</taxon>
        <taxon>Basidiomycota</taxon>
        <taxon>Agaricomycotina</taxon>
        <taxon>Tremellomycetes</taxon>
        <taxon>Tremellales</taxon>
        <taxon>Tremellaceae</taxon>
        <taxon>Tremella</taxon>
    </lineage>
</organism>
<evidence type="ECO:0000256" key="2">
    <source>
        <dbReference type="SAM" id="MobiDB-lite"/>
    </source>
</evidence>
<accession>A0A4Q1BR17</accession>
<dbReference type="AlphaFoldDB" id="A0A4Q1BR17"/>
<evidence type="ECO:0000313" key="5">
    <source>
        <dbReference type="Proteomes" id="UP000289152"/>
    </source>
</evidence>
<feature type="region of interest" description="Disordered" evidence="2">
    <location>
        <begin position="1"/>
        <end position="133"/>
    </location>
</feature>
<feature type="compositionally biased region" description="Polar residues" evidence="2">
    <location>
        <begin position="64"/>
        <end position="78"/>
    </location>
</feature>
<evidence type="ECO:0000256" key="1">
    <source>
        <dbReference type="SAM" id="Coils"/>
    </source>
</evidence>
<feature type="coiled-coil region" evidence="1">
    <location>
        <begin position="535"/>
        <end position="578"/>
    </location>
</feature>
<proteinExistence type="predicted"/>
<dbReference type="Proteomes" id="UP000289152">
    <property type="component" value="Unassembled WGS sequence"/>
</dbReference>
<sequence length="832" mass="94793">MQSPGPLSPSPLSPRTTKAAFFRTRSPPITSPSSGVLVSQRPELNPFRIPSSPSSEPHPGPSHNGLSNSHGPRINSPTPELYASSRGDRTNTPSTDKIRREEQRRRMMSPESTPSEGHSLYNEPTPDTSMSGKSGYEELLEMSIVEEGEKDKDRLNDNAGTDDMMMTLLAGQAAVDCGQLPVGAWEEVEQWKKELSLLSTRLSALVARHQREVKILTAAKTLQKLNNTNKSRISKQTMESLEQSEKRVEAAEKELLLLRDREANLRRRLMEHWSGVMAWEVRRLERVHSDTQARYNLQSKQIASVAQRERHLLDQIHTLEDDAEPKVRRIEELEEMVLELGRRERAMEEEVQLINRTKSALEKERNSWILERQEMEKMRGRWEDESRGFERDREGWMAEKRILTEERQRLIEEHRRISDNGRTSDRDKAMMDQMRIALGDILGRNGTVPEGELLSALNEVKGLVRRREKEVGDLREEMKEVNMGLEEEVKRVSTDRDLWKSRAEKVTIEKQTEITVLEKHIRSQTEQLSDLSLKNESLTSSLSAAQNAISSLSDQPSAKSLQTKVDALTAELDSIAGQFTEVWTLLPPLNKRLQADLVDQQGKSNSALVSPSRQVNFAALQEVYKPTNETFGGIDEMVGRIRGMAEDGKVLVARMEKVNQEREVHKANAAKAKKLVEDSRHSLETYQQQVAVLEDRLAKSGASESHFLEEMNNLRSSLDAANNSRRQLEIRLAEQTERADRLAEANDTLSTRALEMAEEVENERKTLTNKWQGEMERLNEEIRECHEDADEQRSRGQAQRIQLLDELNSLQAEVADLRKQLRTVQRAGSISK</sequence>
<keyword evidence="5" id="KW-1185">Reference proteome</keyword>
<comment type="caution">
    <text evidence="4">The sequence shown here is derived from an EMBL/GenBank/DDBJ whole genome shotgun (WGS) entry which is preliminary data.</text>
</comment>
<feature type="coiled-coil region" evidence="1">
    <location>
        <begin position="655"/>
        <end position="827"/>
    </location>
</feature>
<feature type="compositionally biased region" description="Pro residues" evidence="2">
    <location>
        <begin position="1"/>
        <end position="12"/>
    </location>
</feature>